<keyword evidence="5" id="KW-1185">Reference proteome</keyword>
<dbReference type="InterPro" id="IPR000157">
    <property type="entry name" value="TIR_dom"/>
</dbReference>
<reference evidence="4 5" key="1">
    <citation type="submission" date="2024-01" db="EMBL/GenBank/DDBJ databases">
        <title>A telomere-to-telomere, gap-free genome of sweet tea (Lithocarpus litseifolius).</title>
        <authorList>
            <person name="Zhou J."/>
        </authorList>
    </citation>
    <scope>NUCLEOTIDE SEQUENCE [LARGE SCALE GENOMIC DNA]</scope>
    <source>
        <strain evidence="4">Zhou-2022a</strain>
        <tissue evidence="4">Leaf</tissue>
    </source>
</reference>
<dbReference type="Gene3D" id="3.40.50.10140">
    <property type="entry name" value="Toll/interleukin-1 receptor homology (TIR) domain"/>
    <property type="match status" value="1"/>
</dbReference>
<dbReference type="FunFam" id="3.40.50.10140:FF:000007">
    <property type="entry name" value="Disease resistance protein (TIR-NBS-LRR class)"/>
    <property type="match status" value="1"/>
</dbReference>
<evidence type="ECO:0000313" key="5">
    <source>
        <dbReference type="Proteomes" id="UP001459277"/>
    </source>
</evidence>
<dbReference type="PANTHER" id="PTHR11017">
    <property type="entry name" value="LEUCINE-RICH REPEAT-CONTAINING PROTEIN"/>
    <property type="match status" value="1"/>
</dbReference>
<feature type="region of interest" description="Disordered" evidence="2">
    <location>
        <begin position="552"/>
        <end position="822"/>
    </location>
</feature>
<feature type="compositionally biased region" description="Basic and acidic residues" evidence="2">
    <location>
        <begin position="499"/>
        <end position="519"/>
    </location>
</feature>
<feature type="domain" description="TIR" evidence="3">
    <location>
        <begin position="17"/>
        <end position="183"/>
    </location>
</feature>
<evidence type="ECO:0000256" key="2">
    <source>
        <dbReference type="SAM" id="MobiDB-lite"/>
    </source>
</evidence>
<dbReference type="InterPro" id="IPR044974">
    <property type="entry name" value="Disease_R_plants"/>
</dbReference>
<dbReference type="SUPFAM" id="SSF52540">
    <property type="entry name" value="P-loop containing nucleoside triphosphate hydrolases"/>
    <property type="match status" value="1"/>
</dbReference>
<dbReference type="PROSITE" id="PS50104">
    <property type="entry name" value="TIR"/>
    <property type="match status" value="1"/>
</dbReference>
<dbReference type="InterPro" id="IPR027417">
    <property type="entry name" value="P-loop_NTPase"/>
</dbReference>
<keyword evidence="1" id="KW-0520">NAD</keyword>
<gene>
    <name evidence="4" type="ORF">SO802_005827</name>
</gene>
<evidence type="ECO:0000313" key="4">
    <source>
        <dbReference type="EMBL" id="KAL0010719.1"/>
    </source>
</evidence>
<dbReference type="SMART" id="SM00255">
    <property type="entry name" value="TIR"/>
    <property type="match status" value="1"/>
</dbReference>
<proteinExistence type="predicted"/>
<dbReference type="Proteomes" id="UP001459277">
    <property type="component" value="Unassembled WGS sequence"/>
</dbReference>
<dbReference type="PRINTS" id="PR00364">
    <property type="entry name" value="DISEASERSIST"/>
</dbReference>
<protein>
    <recommendedName>
        <fullName evidence="3">TIR domain-containing protein</fullName>
    </recommendedName>
</protein>
<dbReference type="GO" id="GO:0006952">
    <property type="term" value="P:defense response"/>
    <property type="evidence" value="ECO:0007669"/>
    <property type="project" value="InterPro"/>
</dbReference>
<dbReference type="Pfam" id="PF00931">
    <property type="entry name" value="NB-ARC"/>
    <property type="match status" value="1"/>
</dbReference>
<organism evidence="4 5">
    <name type="scientific">Lithocarpus litseifolius</name>
    <dbReference type="NCBI Taxonomy" id="425828"/>
    <lineage>
        <taxon>Eukaryota</taxon>
        <taxon>Viridiplantae</taxon>
        <taxon>Streptophyta</taxon>
        <taxon>Embryophyta</taxon>
        <taxon>Tracheophyta</taxon>
        <taxon>Spermatophyta</taxon>
        <taxon>Magnoliopsida</taxon>
        <taxon>eudicotyledons</taxon>
        <taxon>Gunneridae</taxon>
        <taxon>Pentapetalae</taxon>
        <taxon>rosids</taxon>
        <taxon>fabids</taxon>
        <taxon>Fagales</taxon>
        <taxon>Fagaceae</taxon>
        <taxon>Lithocarpus</taxon>
    </lineage>
</organism>
<dbReference type="SUPFAM" id="SSF52200">
    <property type="entry name" value="Toll/Interleukin receptor TIR domain"/>
    <property type="match status" value="1"/>
</dbReference>
<evidence type="ECO:0000256" key="1">
    <source>
        <dbReference type="ARBA" id="ARBA00023027"/>
    </source>
</evidence>
<dbReference type="EMBL" id="JAZDWU010000002">
    <property type="protein sequence ID" value="KAL0010719.1"/>
    <property type="molecule type" value="Genomic_DNA"/>
</dbReference>
<feature type="region of interest" description="Disordered" evidence="2">
    <location>
        <begin position="499"/>
        <end position="538"/>
    </location>
</feature>
<dbReference type="AlphaFoldDB" id="A0AAW2DMG6"/>
<feature type="compositionally biased region" description="Acidic residues" evidence="2">
    <location>
        <begin position="809"/>
        <end position="822"/>
    </location>
</feature>
<dbReference type="GO" id="GO:0043531">
    <property type="term" value="F:ADP binding"/>
    <property type="evidence" value="ECO:0007669"/>
    <property type="project" value="InterPro"/>
</dbReference>
<sequence length="822" mass="91870">MSESIMTMASSTNHRKWKYDVFLNFRGEDTRNNFTGHLYNYLLRSGINVFKDSEELKKGEEISPALLTAIGESRFSLVIFSRNYVSSTWCLNELVEILQSVKSKGHLMHPIFYDVDPSDLRYQKGNLEAEFDKHEKRFQSNPEIVQKWRNALTEAANLSGWHLGNGDEPEFIQKIVKDISGKKLNSTNVSIAKHPVGIDSHLQNINRLLDIDHSEEVRKVGIYGCKGIGKTTIAKAIYNWHASQFDRCCFLMDVRDRSKDQYQIVKLQKLLLHEILGEDLELGNMDRGSTVIKERLCHIKVLIVIDGEEDTDPNPLDKLAEKLDWFDPGSRIIMTTTDKHLLDTQDVQLTYEMSTMDRIEAIQLFSWHAFKRNKPIPDYMKLVNVVVRFTKGIPSALVKMGSDLCSRSMDYWERKLLGNDVIEPKGEKSTTIWIVLSKYVETHYNDETREMHPNLQELFKVTLEFPSDVHPKFDMNILKQCDDVDWKDDDFDLQKIKSERFDDEASHPDSDRTRDDEIGKQGVKARQGQSENIYAGKTRDFGKGCQSMNAFQAGTENPYHGELSDDDAAKQGGFDNPHYGEPGDDDTAWKGGNGNTYDSNPDDNDVALQGGTDDSYDGEPVDDVGAGGRDNLYYGEPGDDDSAGQSGTDDPYCGELEDDDVVGKGGNDSPYYGEPGDDGVAEYGGSHGPYDSEPEDGDAARQGEYDGPYYGESGDNDAAGQDGTDDTFYGEPENDDAAAKGGNDDQYYGGLENDDVAGQGENDSPYYGGETGDDDVASQGENETPYYGEAGDDDVAGQAENDSPYYDEARDDEDSGEGEDNN</sequence>
<dbReference type="PANTHER" id="PTHR11017:SF570">
    <property type="entry name" value="DISEASE RESISTANCE PROTEIN (TIR-NBS CLASS)-RELATED"/>
    <property type="match status" value="1"/>
</dbReference>
<accession>A0AAW2DMG6</accession>
<evidence type="ECO:0000259" key="3">
    <source>
        <dbReference type="PROSITE" id="PS50104"/>
    </source>
</evidence>
<dbReference type="InterPro" id="IPR002182">
    <property type="entry name" value="NB-ARC"/>
</dbReference>
<dbReference type="Pfam" id="PF01582">
    <property type="entry name" value="TIR"/>
    <property type="match status" value="1"/>
</dbReference>
<dbReference type="Gene3D" id="3.40.50.300">
    <property type="entry name" value="P-loop containing nucleotide triphosphate hydrolases"/>
    <property type="match status" value="1"/>
</dbReference>
<dbReference type="GO" id="GO:0007165">
    <property type="term" value="P:signal transduction"/>
    <property type="evidence" value="ECO:0007669"/>
    <property type="project" value="InterPro"/>
</dbReference>
<comment type="caution">
    <text evidence="4">The sequence shown here is derived from an EMBL/GenBank/DDBJ whole genome shotgun (WGS) entry which is preliminary data.</text>
</comment>
<name>A0AAW2DMG6_9ROSI</name>
<dbReference type="InterPro" id="IPR035897">
    <property type="entry name" value="Toll_tir_struct_dom_sf"/>
</dbReference>